<dbReference type="Pfam" id="PF12833">
    <property type="entry name" value="HTH_18"/>
    <property type="match status" value="1"/>
</dbReference>
<dbReference type="InterPro" id="IPR018060">
    <property type="entry name" value="HTH_AraC"/>
</dbReference>
<dbReference type="GO" id="GO:0003700">
    <property type="term" value="F:DNA-binding transcription factor activity"/>
    <property type="evidence" value="ECO:0007669"/>
    <property type="project" value="InterPro"/>
</dbReference>
<dbReference type="Proteomes" id="UP001153387">
    <property type="component" value="Unassembled WGS sequence"/>
</dbReference>
<dbReference type="PANTHER" id="PTHR46796">
    <property type="entry name" value="HTH-TYPE TRANSCRIPTIONAL ACTIVATOR RHAS-RELATED"/>
    <property type="match status" value="1"/>
</dbReference>
<feature type="compositionally biased region" description="Basic and acidic residues" evidence="4">
    <location>
        <begin position="192"/>
        <end position="219"/>
    </location>
</feature>
<dbReference type="InterPro" id="IPR020449">
    <property type="entry name" value="Tscrpt_reg_AraC-type_HTH"/>
</dbReference>
<dbReference type="EMBL" id="JAPDHZ010000002">
    <property type="protein sequence ID" value="MDG0790022.1"/>
    <property type="molecule type" value="Genomic_DNA"/>
</dbReference>
<evidence type="ECO:0000313" key="7">
    <source>
        <dbReference type="Proteomes" id="UP001153387"/>
    </source>
</evidence>
<comment type="caution">
    <text evidence="6">The sequence shown here is derived from an EMBL/GenBank/DDBJ whole genome shotgun (WGS) entry which is preliminary data.</text>
</comment>
<dbReference type="RefSeq" id="WP_277563903.1">
    <property type="nucleotide sequence ID" value="NZ_JAPDHZ010000002.1"/>
</dbReference>
<evidence type="ECO:0000256" key="3">
    <source>
        <dbReference type="ARBA" id="ARBA00023163"/>
    </source>
</evidence>
<dbReference type="InterPro" id="IPR009057">
    <property type="entry name" value="Homeodomain-like_sf"/>
</dbReference>
<evidence type="ECO:0000259" key="5">
    <source>
        <dbReference type="PROSITE" id="PS01124"/>
    </source>
</evidence>
<dbReference type="InterPro" id="IPR050204">
    <property type="entry name" value="AraC_XylS_family_regulators"/>
</dbReference>
<gene>
    <name evidence="6" type="ORF">OMP38_03520</name>
</gene>
<proteinExistence type="predicted"/>
<accession>A0A9X4KH70</accession>
<keyword evidence="3" id="KW-0804">Transcription</keyword>
<dbReference type="PRINTS" id="PR00032">
    <property type="entry name" value="HTHARAC"/>
</dbReference>
<keyword evidence="2" id="KW-0238">DNA-binding</keyword>
<name>A0A9X4KH70_9BACL</name>
<feature type="region of interest" description="Disordered" evidence="4">
    <location>
        <begin position="186"/>
        <end position="219"/>
    </location>
</feature>
<dbReference type="GO" id="GO:0043565">
    <property type="term" value="F:sequence-specific DNA binding"/>
    <property type="evidence" value="ECO:0007669"/>
    <property type="project" value="InterPro"/>
</dbReference>
<evidence type="ECO:0000313" key="6">
    <source>
        <dbReference type="EMBL" id="MDG0790022.1"/>
    </source>
</evidence>
<sequence>MSVHPASAIRACAGPEREAPPVEYRIDAGGGRSPLVLANVLHAPELEPLFRPIVDEYREQRPGCEAAMRGGMTALLVALVRRQLQERPDPSARRIEPALAAIAREPARSWSSRELAQLCGYHPTYFAEIFREATGLSPKAYAMRERIACAKRLLLTGERITEIAESLGYGDVHYFSRSFREATGLTPSAFRLRPEPESESVREPEPEQQAKARHEKTGP</sequence>
<protein>
    <submittedName>
        <fullName evidence="6">AraC family transcriptional regulator</fullName>
    </submittedName>
</protein>
<keyword evidence="7" id="KW-1185">Reference proteome</keyword>
<dbReference type="PROSITE" id="PS00041">
    <property type="entry name" value="HTH_ARAC_FAMILY_1"/>
    <property type="match status" value="1"/>
</dbReference>
<dbReference type="PROSITE" id="PS01124">
    <property type="entry name" value="HTH_ARAC_FAMILY_2"/>
    <property type="match status" value="1"/>
</dbReference>
<reference evidence="6 7" key="1">
    <citation type="submission" date="2022-10" db="EMBL/GenBank/DDBJ databases">
        <title>Comparative genomic analysis of Cohnella hashimotonis sp. nov., isolated from the International Space Station.</title>
        <authorList>
            <person name="Simpson A."/>
            <person name="Venkateswaran K."/>
        </authorList>
    </citation>
    <scope>NUCLEOTIDE SEQUENCE [LARGE SCALE GENOMIC DNA]</scope>
    <source>
        <strain evidence="6 7">DSM 18997</strain>
    </source>
</reference>
<dbReference type="Gene3D" id="1.10.10.60">
    <property type="entry name" value="Homeodomain-like"/>
    <property type="match status" value="2"/>
</dbReference>
<dbReference type="SUPFAM" id="SSF46689">
    <property type="entry name" value="Homeodomain-like"/>
    <property type="match status" value="2"/>
</dbReference>
<evidence type="ECO:0000256" key="1">
    <source>
        <dbReference type="ARBA" id="ARBA00023015"/>
    </source>
</evidence>
<keyword evidence="1" id="KW-0805">Transcription regulation</keyword>
<evidence type="ECO:0000256" key="4">
    <source>
        <dbReference type="SAM" id="MobiDB-lite"/>
    </source>
</evidence>
<feature type="domain" description="HTH araC/xylS-type" evidence="5">
    <location>
        <begin position="96"/>
        <end position="193"/>
    </location>
</feature>
<organism evidence="6 7">
    <name type="scientific">Cohnella ginsengisoli</name>
    <dbReference type="NCBI Taxonomy" id="425004"/>
    <lineage>
        <taxon>Bacteria</taxon>
        <taxon>Bacillati</taxon>
        <taxon>Bacillota</taxon>
        <taxon>Bacilli</taxon>
        <taxon>Bacillales</taxon>
        <taxon>Paenibacillaceae</taxon>
        <taxon>Cohnella</taxon>
    </lineage>
</organism>
<dbReference type="AlphaFoldDB" id="A0A9X4KH70"/>
<dbReference type="InterPro" id="IPR018062">
    <property type="entry name" value="HTH_AraC-typ_CS"/>
</dbReference>
<dbReference type="SMART" id="SM00342">
    <property type="entry name" value="HTH_ARAC"/>
    <property type="match status" value="1"/>
</dbReference>
<dbReference type="PANTHER" id="PTHR46796:SF7">
    <property type="entry name" value="ARAC FAMILY TRANSCRIPTIONAL REGULATOR"/>
    <property type="match status" value="1"/>
</dbReference>
<evidence type="ECO:0000256" key="2">
    <source>
        <dbReference type="ARBA" id="ARBA00023125"/>
    </source>
</evidence>